<comment type="caution">
    <text evidence="3">The sequence shown here is derived from an EMBL/GenBank/DDBJ whole genome shotgun (WGS) entry which is preliminary data.</text>
</comment>
<dbReference type="InterPro" id="IPR025724">
    <property type="entry name" value="GAG-pre-integrase_dom"/>
</dbReference>
<name>A0A371GXE9_MUCPR</name>
<reference evidence="3" key="1">
    <citation type="submission" date="2018-05" db="EMBL/GenBank/DDBJ databases">
        <title>Draft genome of Mucuna pruriens seed.</title>
        <authorList>
            <person name="Nnadi N.E."/>
            <person name="Vos R."/>
            <person name="Hasami M.H."/>
            <person name="Devisetty U.K."/>
            <person name="Aguiy J.C."/>
        </authorList>
    </citation>
    <scope>NUCLEOTIDE SEQUENCE [LARGE SCALE GENOMIC DNA]</scope>
    <source>
        <strain evidence="3">JCA_2017</strain>
    </source>
</reference>
<dbReference type="Gene3D" id="3.30.420.10">
    <property type="entry name" value="Ribonuclease H-like superfamily/Ribonuclease H"/>
    <property type="match status" value="1"/>
</dbReference>
<dbReference type="AlphaFoldDB" id="A0A371GXE9"/>
<dbReference type="InterPro" id="IPR012337">
    <property type="entry name" value="RNaseH-like_sf"/>
</dbReference>
<dbReference type="PANTHER" id="PTHR42648:SF21">
    <property type="entry name" value="CYSTEINE-RICH RLK (RECEPTOR-LIKE PROTEIN KINASE) 8"/>
    <property type="match status" value="1"/>
</dbReference>
<dbReference type="SUPFAM" id="SSF53098">
    <property type="entry name" value="Ribonuclease H-like"/>
    <property type="match status" value="1"/>
</dbReference>
<dbReference type="OrthoDB" id="1716327at2759"/>
<feature type="domain" description="GAG-pre-integrase" evidence="2">
    <location>
        <begin position="3"/>
        <end position="48"/>
    </location>
</feature>
<keyword evidence="1" id="KW-0472">Membrane</keyword>
<organism evidence="3 4">
    <name type="scientific">Mucuna pruriens</name>
    <name type="common">Velvet bean</name>
    <name type="synonym">Dolichos pruriens</name>
    <dbReference type="NCBI Taxonomy" id="157652"/>
    <lineage>
        <taxon>Eukaryota</taxon>
        <taxon>Viridiplantae</taxon>
        <taxon>Streptophyta</taxon>
        <taxon>Embryophyta</taxon>
        <taxon>Tracheophyta</taxon>
        <taxon>Spermatophyta</taxon>
        <taxon>Magnoliopsida</taxon>
        <taxon>eudicotyledons</taxon>
        <taxon>Gunneridae</taxon>
        <taxon>Pentapetalae</taxon>
        <taxon>rosids</taxon>
        <taxon>fabids</taxon>
        <taxon>Fabales</taxon>
        <taxon>Fabaceae</taxon>
        <taxon>Papilionoideae</taxon>
        <taxon>50 kb inversion clade</taxon>
        <taxon>NPAAA clade</taxon>
        <taxon>indigoferoid/millettioid clade</taxon>
        <taxon>Phaseoleae</taxon>
        <taxon>Mucuna</taxon>
    </lineage>
</organism>
<keyword evidence="1" id="KW-1133">Transmembrane helix</keyword>
<dbReference type="Proteomes" id="UP000257109">
    <property type="component" value="Unassembled WGS sequence"/>
</dbReference>
<dbReference type="InterPro" id="IPR039537">
    <property type="entry name" value="Retrotran_Ty1/copia-like"/>
</dbReference>
<feature type="non-terminal residue" evidence="3">
    <location>
        <position position="1"/>
    </location>
</feature>
<evidence type="ECO:0000259" key="2">
    <source>
        <dbReference type="Pfam" id="PF13976"/>
    </source>
</evidence>
<dbReference type="InterPro" id="IPR036397">
    <property type="entry name" value="RNaseH_sf"/>
</dbReference>
<accession>A0A371GXE9</accession>
<sequence length="203" mass="23573">MINQNHKKFGHASLRLISKLKKHNIVRGLPSLVYKVNLLCDAYQKGKQIKDSFKSINVVSTSRLLELLHIDLFGPIRIASLGGKHYGLVVVYDYTRWTWVTFLAHKENLLRSSLYSTNLFKMKMVLILLLLLVIIRENLKIKTFNNFVKNMKFILIFVKNIIICRKEKKISSRDGQNNSCIVSKELLLDNEPKTVKAETSWRN</sequence>
<dbReference type="GO" id="GO:0003676">
    <property type="term" value="F:nucleic acid binding"/>
    <property type="evidence" value="ECO:0007669"/>
    <property type="project" value="InterPro"/>
</dbReference>
<gene>
    <name evidence="3" type="ORF">CR513_22290</name>
</gene>
<protein>
    <recommendedName>
        <fullName evidence="2">GAG-pre-integrase domain-containing protein</fullName>
    </recommendedName>
</protein>
<dbReference type="Pfam" id="PF13976">
    <property type="entry name" value="gag_pre-integrs"/>
    <property type="match status" value="1"/>
</dbReference>
<dbReference type="STRING" id="157652.A0A371GXE9"/>
<proteinExistence type="predicted"/>
<evidence type="ECO:0000256" key="1">
    <source>
        <dbReference type="SAM" id="Phobius"/>
    </source>
</evidence>
<evidence type="ECO:0000313" key="4">
    <source>
        <dbReference type="Proteomes" id="UP000257109"/>
    </source>
</evidence>
<dbReference type="PANTHER" id="PTHR42648">
    <property type="entry name" value="TRANSPOSASE, PUTATIVE-RELATED"/>
    <property type="match status" value="1"/>
</dbReference>
<keyword evidence="1" id="KW-0812">Transmembrane</keyword>
<feature type="transmembrane region" description="Helical" evidence="1">
    <location>
        <begin position="119"/>
        <end position="135"/>
    </location>
</feature>
<evidence type="ECO:0000313" key="3">
    <source>
        <dbReference type="EMBL" id="RDX95224.1"/>
    </source>
</evidence>
<dbReference type="EMBL" id="QJKJ01004182">
    <property type="protein sequence ID" value="RDX95224.1"/>
    <property type="molecule type" value="Genomic_DNA"/>
</dbReference>
<keyword evidence="4" id="KW-1185">Reference proteome</keyword>